<name>A0AAD7LZ54_QUISA</name>
<gene>
    <name evidence="4" type="ORF">O6P43_016344</name>
</gene>
<feature type="region of interest" description="Disordered" evidence="1">
    <location>
        <begin position="65"/>
        <end position="106"/>
    </location>
</feature>
<organism evidence="4 5">
    <name type="scientific">Quillaja saponaria</name>
    <name type="common">Soap bark tree</name>
    <dbReference type="NCBI Taxonomy" id="32244"/>
    <lineage>
        <taxon>Eukaryota</taxon>
        <taxon>Viridiplantae</taxon>
        <taxon>Streptophyta</taxon>
        <taxon>Embryophyta</taxon>
        <taxon>Tracheophyta</taxon>
        <taxon>Spermatophyta</taxon>
        <taxon>Magnoliopsida</taxon>
        <taxon>eudicotyledons</taxon>
        <taxon>Gunneridae</taxon>
        <taxon>Pentapetalae</taxon>
        <taxon>rosids</taxon>
        <taxon>fabids</taxon>
        <taxon>Fabales</taxon>
        <taxon>Quillajaceae</taxon>
        <taxon>Quillaja</taxon>
    </lineage>
</organism>
<feature type="compositionally biased region" description="Low complexity" evidence="1">
    <location>
        <begin position="77"/>
        <end position="104"/>
    </location>
</feature>
<dbReference type="Pfam" id="PF04782">
    <property type="entry name" value="DUF632"/>
    <property type="match status" value="1"/>
</dbReference>
<reference evidence="4" key="1">
    <citation type="journal article" date="2023" name="Science">
        <title>Elucidation of the pathway for biosynthesis of saponin adjuvants from the soapbark tree.</title>
        <authorList>
            <person name="Reed J."/>
            <person name="Orme A."/>
            <person name="El-Demerdash A."/>
            <person name="Owen C."/>
            <person name="Martin L.B.B."/>
            <person name="Misra R.C."/>
            <person name="Kikuchi S."/>
            <person name="Rejzek M."/>
            <person name="Martin A.C."/>
            <person name="Harkess A."/>
            <person name="Leebens-Mack J."/>
            <person name="Louveau T."/>
            <person name="Stephenson M.J."/>
            <person name="Osbourn A."/>
        </authorList>
    </citation>
    <scope>NUCLEOTIDE SEQUENCE</scope>
    <source>
        <strain evidence="4">S10</strain>
    </source>
</reference>
<evidence type="ECO:0000259" key="3">
    <source>
        <dbReference type="Pfam" id="PF04783"/>
    </source>
</evidence>
<evidence type="ECO:0000259" key="2">
    <source>
        <dbReference type="Pfam" id="PF04782"/>
    </source>
</evidence>
<dbReference type="InterPro" id="IPR006868">
    <property type="entry name" value="DUF630"/>
</dbReference>
<dbReference type="PANTHER" id="PTHR21450">
    <property type="entry name" value="PROTEIN ALTERED PHOSPHATE STARVATION RESPONSE 1"/>
    <property type="match status" value="1"/>
</dbReference>
<proteinExistence type="predicted"/>
<feature type="region of interest" description="Disordered" evidence="1">
    <location>
        <begin position="215"/>
        <end position="258"/>
    </location>
</feature>
<dbReference type="AlphaFoldDB" id="A0AAD7LZ54"/>
<keyword evidence="5" id="KW-1185">Reference proteome</keyword>
<feature type="compositionally biased region" description="Basic and acidic residues" evidence="1">
    <location>
        <begin position="215"/>
        <end position="255"/>
    </location>
</feature>
<feature type="domain" description="DUF630" evidence="3">
    <location>
        <begin position="1"/>
        <end position="57"/>
    </location>
</feature>
<protein>
    <recommendedName>
        <fullName evidence="6">Nitrate regulatory gene2 protein-like</fullName>
    </recommendedName>
</protein>
<dbReference type="Proteomes" id="UP001163823">
    <property type="component" value="Chromosome 6"/>
</dbReference>
<evidence type="ECO:0000313" key="5">
    <source>
        <dbReference type="Proteomes" id="UP001163823"/>
    </source>
</evidence>
<sequence length="577" mass="65340">MGCNTSKLDLLPAVSLCRDRCKFLEEALRQSYALADAHVAYMESLKTLGPALHCFFDQIQHEGDQCDPPINGDRVSPKSQPSKLSPPDHSTSSSNSDSQNQLHSESIGEAADKDFQFPERSRFEALTSTSDSNLVYTDDVQQLYYAYSPAPPNSSNYLASEAPWPPPPTNSAWDFFNVFQSFEEYEARYSPSRDTKEVKEEKEKFIQNLEHEAKSKIDGIEKSGEEHGDAKESEVDLREEVKNSVSEKERSESKVMSDSATVEASKGFSEVMIEIQSLFEKASESGNEVLEMLDFGKLRYHQKIAVTPVSCKLLNVFTPSSSLLSSQYSTVKAMEPSVFRVKMGHDDKGVDKDMGLSLQNLSSSLRELCVWEKKLYDEVKAEEKLRILHEKKFRQLRRMDKKGADAQKLDSVQTFIRIISTKMKVSIQIVDRISGTINKLREEYLWPQINKLILRFVGMWKDMLVCHRCQYQAIAEAKSSGAFASNRKLSNAHLDAAIKLKFEIHNWKLSFLYWIHAQKAHVKALNGWLLRCLMHYPEETPGSTAPLSPSSVGASPVFVICNEWSQAVEYTFREGSD</sequence>
<evidence type="ECO:0000313" key="4">
    <source>
        <dbReference type="EMBL" id="KAJ7966949.1"/>
    </source>
</evidence>
<feature type="domain" description="DUF632" evidence="2">
    <location>
        <begin position="268"/>
        <end position="569"/>
    </location>
</feature>
<evidence type="ECO:0000256" key="1">
    <source>
        <dbReference type="SAM" id="MobiDB-lite"/>
    </source>
</evidence>
<evidence type="ECO:0008006" key="6">
    <source>
        <dbReference type="Google" id="ProtNLM"/>
    </source>
</evidence>
<dbReference type="PANTHER" id="PTHR21450:SF19">
    <property type="entry name" value="F5M15.15"/>
    <property type="match status" value="1"/>
</dbReference>
<dbReference type="EMBL" id="JARAOO010000006">
    <property type="protein sequence ID" value="KAJ7966949.1"/>
    <property type="molecule type" value="Genomic_DNA"/>
</dbReference>
<dbReference type="InterPro" id="IPR006867">
    <property type="entry name" value="DUF632"/>
</dbReference>
<dbReference type="Pfam" id="PF04783">
    <property type="entry name" value="DUF630"/>
    <property type="match status" value="1"/>
</dbReference>
<comment type="caution">
    <text evidence="4">The sequence shown here is derived from an EMBL/GenBank/DDBJ whole genome shotgun (WGS) entry which is preliminary data.</text>
</comment>
<dbReference type="KEGG" id="qsa:O6P43_016344"/>
<accession>A0AAD7LZ54</accession>